<feature type="domain" description="Helix-turn-helix" evidence="1">
    <location>
        <begin position="86"/>
        <end position="132"/>
    </location>
</feature>
<evidence type="ECO:0000313" key="2">
    <source>
        <dbReference type="EMBL" id="TWE18279.1"/>
    </source>
</evidence>
<dbReference type="Pfam" id="PF12728">
    <property type="entry name" value="HTH_17"/>
    <property type="match status" value="1"/>
</dbReference>
<dbReference type="OrthoDB" id="26212at2"/>
<dbReference type="RefSeq" id="WP_145791472.1">
    <property type="nucleotide sequence ID" value="NZ_BAAABR010000029.1"/>
</dbReference>
<evidence type="ECO:0000313" key="3">
    <source>
        <dbReference type="Proteomes" id="UP000318416"/>
    </source>
</evidence>
<proteinExistence type="predicted"/>
<dbReference type="InterPro" id="IPR041657">
    <property type="entry name" value="HTH_17"/>
</dbReference>
<dbReference type="AlphaFoldDB" id="A0A561ERR1"/>
<name>A0A561ERR1_9ACTN</name>
<dbReference type="GO" id="GO:0003677">
    <property type="term" value="F:DNA binding"/>
    <property type="evidence" value="ECO:0007669"/>
    <property type="project" value="InterPro"/>
</dbReference>
<dbReference type="Proteomes" id="UP000318416">
    <property type="component" value="Unassembled WGS sequence"/>
</dbReference>
<dbReference type="NCBIfam" id="TIGR01764">
    <property type="entry name" value="excise"/>
    <property type="match status" value="1"/>
</dbReference>
<keyword evidence="3" id="KW-1185">Reference proteome</keyword>
<protein>
    <submittedName>
        <fullName evidence="2">Excisionase family DNA binding protein</fullName>
    </submittedName>
</protein>
<gene>
    <name evidence="2" type="ORF">FB465_3338</name>
</gene>
<sequence length="154" mass="16932">MAAATEGRKIAPGTVDAQSAERALRRIRDYLAHNTDASTDITILGEVGPDDPLVLPRPTVEMFAAMLAALANGQGVQVMPVNAIVSTQVAADMLNVSRPYLIGLLEKGDIPFERVGRHRRIKFNDVMEYKRRDDRERKDAADSLTAFDEELGLL</sequence>
<organism evidence="2 3">
    <name type="scientific">Kitasatospora atroaurantiaca</name>
    <dbReference type="NCBI Taxonomy" id="285545"/>
    <lineage>
        <taxon>Bacteria</taxon>
        <taxon>Bacillati</taxon>
        <taxon>Actinomycetota</taxon>
        <taxon>Actinomycetes</taxon>
        <taxon>Kitasatosporales</taxon>
        <taxon>Streptomycetaceae</taxon>
        <taxon>Kitasatospora</taxon>
    </lineage>
</organism>
<comment type="caution">
    <text evidence="2">The sequence shown here is derived from an EMBL/GenBank/DDBJ whole genome shotgun (WGS) entry which is preliminary data.</text>
</comment>
<reference evidence="2 3" key="1">
    <citation type="submission" date="2019-06" db="EMBL/GenBank/DDBJ databases">
        <title>Sequencing the genomes of 1000 actinobacteria strains.</title>
        <authorList>
            <person name="Klenk H.-P."/>
        </authorList>
    </citation>
    <scope>NUCLEOTIDE SEQUENCE [LARGE SCALE GENOMIC DNA]</scope>
    <source>
        <strain evidence="2 3">DSM 41649</strain>
    </source>
</reference>
<evidence type="ECO:0000259" key="1">
    <source>
        <dbReference type="Pfam" id="PF12728"/>
    </source>
</evidence>
<dbReference type="InterPro" id="IPR010093">
    <property type="entry name" value="SinI_DNA-bd"/>
</dbReference>
<dbReference type="EMBL" id="VIVR01000001">
    <property type="protein sequence ID" value="TWE18279.1"/>
    <property type="molecule type" value="Genomic_DNA"/>
</dbReference>
<accession>A0A561ERR1</accession>